<feature type="domain" description="Ig-like" evidence="1">
    <location>
        <begin position="18"/>
        <end position="103"/>
    </location>
</feature>
<dbReference type="EMBL" id="OZ035841">
    <property type="protein sequence ID" value="CAL1590282.1"/>
    <property type="molecule type" value="Genomic_DNA"/>
</dbReference>
<evidence type="ECO:0000259" key="1">
    <source>
        <dbReference type="PROSITE" id="PS50835"/>
    </source>
</evidence>
<keyword evidence="3" id="KW-1185">Reference proteome</keyword>
<organism evidence="2 3">
    <name type="scientific">Knipowitschia caucasica</name>
    <name type="common">Caucasian dwarf goby</name>
    <name type="synonym">Pomatoschistus caucasicus</name>
    <dbReference type="NCBI Taxonomy" id="637954"/>
    <lineage>
        <taxon>Eukaryota</taxon>
        <taxon>Metazoa</taxon>
        <taxon>Chordata</taxon>
        <taxon>Craniata</taxon>
        <taxon>Vertebrata</taxon>
        <taxon>Euteleostomi</taxon>
        <taxon>Actinopterygii</taxon>
        <taxon>Neopterygii</taxon>
        <taxon>Teleostei</taxon>
        <taxon>Neoteleostei</taxon>
        <taxon>Acanthomorphata</taxon>
        <taxon>Gobiaria</taxon>
        <taxon>Gobiiformes</taxon>
        <taxon>Gobioidei</taxon>
        <taxon>Gobiidae</taxon>
        <taxon>Gobiinae</taxon>
        <taxon>Knipowitschia</taxon>
    </lineage>
</organism>
<name>A0AAV2KK91_KNICA</name>
<dbReference type="InterPro" id="IPR007110">
    <property type="entry name" value="Ig-like_dom"/>
</dbReference>
<dbReference type="PROSITE" id="PS50835">
    <property type="entry name" value="IG_LIKE"/>
    <property type="match status" value="1"/>
</dbReference>
<proteinExistence type="predicted"/>
<gene>
    <name evidence="2" type="ORF">KC01_LOCUS19810</name>
</gene>
<evidence type="ECO:0000313" key="2">
    <source>
        <dbReference type="EMBL" id="CAL1590282.1"/>
    </source>
</evidence>
<dbReference type="InterPro" id="IPR013783">
    <property type="entry name" value="Ig-like_fold"/>
</dbReference>
<accession>A0AAV2KK91</accession>
<sequence length="140" mass="15304">MTSDMIISNKYKIHSSGPAAVVSVSESWLRPGASVSPNCTVTAPSAGWSFHWYRAVPHSKSFTYERLPGASVGSEHNCFSLQGLNHSAAFVCRATRGSPAFFSEYSDPSFVWSEVFWCESRTGEMSNAINISAHSEFVTI</sequence>
<reference evidence="2 3" key="1">
    <citation type="submission" date="2024-04" db="EMBL/GenBank/DDBJ databases">
        <authorList>
            <person name="Waldvogel A.-M."/>
            <person name="Schoenle A."/>
        </authorList>
    </citation>
    <scope>NUCLEOTIDE SEQUENCE [LARGE SCALE GENOMIC DNA]</scope>
</reference>
<dbReference type="Proteomes" id="UP001497482">
    <property type="component" value="Chromosome 19"/>
</dbReference>
<dbReference type="AlphaFoldDB" id="A0AAV2KK91"/>
<evidence type="ECO:0000313" key="3">
    <source>
        <dbReference type="Proteomes" id="UP001497482"/>
    </source>
</evidence>
<dbReference type="Gene3D" id="2.60.40.10">
    <property type="entry name" value="Immunoglobulins"/>
    <property type="match status" value="1"/>
</dbReference>
<protein>
    <recommendedName>
        <fullName evidence="1">Ig-like domain-containing protein</fullName>
    </recommendedName>
</protein>